<name>J4KL29_BEAB2</name>
<reference evidence="2 3" key="1">
    <citation type="journal article" date="2012" name="Sci. Rep.">
        <title>Genomic perspectives on the evolution of fungal entomopathogenicity in Beauveria bassiana.</title>
        <authorList>
            <person name="Xiao G."/>
            <person name="Ying S.H."/>
            <person name="Zheng P."/>
            <person name="Wang Z.L."/>
            <person name="Zhang S."/>
            <person name="Xie X.Q."/>
            <person name="Shang Y."/>
            <person name="St Leger R.J."/>
            <person name="Zhao G.P."/>
            <person name="Wang C."/>
            <person name="Feng M.G."/>
        </authorList>
    </citation>
    <scope>NUCLEOTIDE SEQUENCE [LARGE SCALE GENOMIC DNA]</scope>
    <source>
        <strain evidence="2 3">ARSEF 2860</strain>
    </source>
</reference>
<protein>
    <recommendedName>
        <fullName evidence="1">HAT C-terminal dimerisation domain-containing protein</fullName>
    </recommendedName>
</protein>
<dbReference type="EMBL" id="JH725207">
    <property type="protein sequence ID" value="EJP61484.1"/>
    <property type="molecule type" value="Genomic_DNA"/>
</dbReference>
<evidence type="ECO:0000259" key="1">
    <source>
        <dbReference type="Pfam" id="PF05699"/>
    </source>
</evidence>
<feature type="domain" description="HAT C-terminal dimerisation" evidence="1">
    <location>
        <begin position="162"/>
        <end position="206"/>
    </location>
</feature>
<dbReference type="AlphaFoldDB" id="J4KL29"/>
<dbReference type="InterPro" id="IPR008906">
    <property type="entry name" value="HATC_C_dom"/>
</dbReference>
<sequence>MSIFLNQFHEQLVDDILTHDDWQVLKTTHKFLQPFYQATMEQQMEWASIDQMLKNMDILLKQFEDAKIRDVDNGYMVNPIHMGWWVLAKFHEESDANPNLRHVAAAPSGKEEIHRPALAGGVARRGGASQPRKERPEMSPYERIKLSMSVLNVPDDEDEFEKFINAPPRQVMAKTPLEWWCREEQRLKYPRLHQMAVVILSVQAMSDDPE</sequence>
<gene>
    <name evidence="2" type="ORF">BBA_09563</name>
</gene>
<dbReference type="RefSeq" id="XP_008602882.1">
    <property type="nucleotide sequence ID" value="XM_008604660.1"/>
</dbReference>
<evidence type="ECO:0000313" key="3">
    <source>
        <dbReference type="Proteomes" id="UP000002762"/>
    </source>
</evidence>
<dbReference type="GO" id="GO:0046983">
    <property type="term" value="F:protein dimerization activity"/>
    <property type="evidence" value="ECO:0007669"/>
    <property type="project" value="InterPro"/>
</dbReference>
<dbReference type="InterPro" id="IPR012337">
    <property type="entry name" value="RNaseH-like_sf"/>
</dbReference>
<proteinExistence type="predicted"/>
<accession>J4KL29</accession>
<dbReference type="GeneID" id="19892575"/>
<evidence type="ECO:0000313" key="2">
    <source>
        <dbReference type="EMBL" id="EJP61484.1"/>
    </source>
</evidence>
<keyword evidence="3" id="KW-1185">Reference proteome</keyword>
<dbReference type="Proteomes" id="UP000002762">
    <property type="component" value="Unassembled WGS sequence"/>
</dbReference>
<dbReference type="HOGENOM" id="CLU_1309905_0_0_1"/>
<dbReference type="InParanoid" id="J4KL29"/>
<dbReference type="SUPFAM" id="SSF53098">
    <property type="entry name" value="Ribonuclease H-like"/>
    <property type="match status" value="1"/>
</dbReference>
<organism evidence="2 3">
    <name type="scientific">Beauveria bassiana (strain ARSEF 2860)</name>
    <name type="common">White muscardine disease fungus</name>
    <name type="synonym">Tritirachium shiotae</name>
    <dbReference type="NCBI Taxonomy" id="655819"/>
    <lineage>
        <taxon>Eukaryota</taxon>
        <taxon>Fungi</taxon>
        <taxon>Dikarya</taxon>
        <taxon>Ascomycota</taxon>
        <taxon>Pezizomycotina</taxon>
        <taxon>Sordariomycetes</taxon>
        <taxon>Hypocreomycetidae</taxon>
        <taxon>Hypocreales</taxon>
        <taxon>Cordycipitaceae</taxon>
        <taxon>Beauveria</taxon>
    </lineage>
</organism>
<dbReference type="Pfam" id="PF05699">
    <property type="entry name" value="Dimer_Tnp_hAT"/>
    <property type="match status" value="1"/>
</dbReference>